<evidence type="ECO:0000256" key="1">
    <source>
        <dbReference type="SAM" id="MobiDB-lite"/>
    </source>
</evidence>
<dbReference type="RefSeq" id="WP_185191340.1">
    <property type="nucleotide sequence ID" value="NZ_JACKXD010000001.1"/>
</dbReference>
<dbReference type="Pfam" id="PF19130">
    <property type="entry name" value="DUF5813"/>
    <property type="match status" value="1"/>
</dbReference>
<dbReference type="EMBL" id="JACKXD010000001">
    <property type="protein sequence ID" value="MBB6644957.1"/>
    <property type="molecule type" value="Genomic_DNA"/>
</dbReference>
<sequence length="169" mass="17756">MSESDAVERARRAAGANESFEPDGEGGYVVRTTAFEGSIEVDADGGAVVCTVAVAVPMLDAVTEEAVAPVVEEGWFETFELRIDDVDSAIRGDDAAVSVRQRDEEAVVEVELRDLDATRAVADAVAVVEYVEGTYVEGIIPGYEYAEPVTLLIQQAADTAGGTKGGTPL</sequence>
<evidence type="ECO:0000313" key="2">
    <source>
        <dbReference type="EMBL" id="MBB6644957.1"/>
    </source>
</evidence>
<dbReference type="AlphaFoldDB" id="A0A7J9SG59"/>
<organism evidence="2 3">
    <name type="scientific">Halobellus ruber</name>
    <dbReference type="NCBI Taxonomy" id="2761102"/>
    <lineage>
        <taxon>Archaea</taxon>
        <taxon>Methanobacteriati</taxon>
        <taxon>Methanobacteriota</taxon>
        <taxon>Stenosarchaea group</taxon>
        <taxon>Halobacteria</taxon>
        <taxon>Halobacteriales</taxon>
        <taxon>Haloferacaceae</taxon>
        <taxon>Halobellus</taxon>
    </lineage>
</organism>
<comment type="caution">
    <text evidence="2">The sequence shown here is derived from an EMBL/GenBank/DDBJ whole genome shotgun (WGS) entry which is preliminary data.</text>
</comment>
<reference evidence="2 3" key="1">
    <citation type="submission" date="2020-08" db="EMBL/GenBank/DDBJ databases">
        <authorList>
            <person name="Seo M.-J."/>
        </authorList>
    </citation>
    <scope>NUCLEOTIDE SEQUENCE [LARGE SCALE GENOMIC DNA]</scope>
    <source>
        <strain evidence="2 3">MBLA0160</strain>
    </source>
</reference>
<accession>A0A7J9SG59</accession>
<feature type="region of interest" description="Disordered" evidence="1">
    <location>
        <begin position="1"/>
        <end position="26"/>
    </location>
</feature>
<feature type="compositionally biased region" description="Basic and acidic residues" evidence="1">
    <location>
        <begin position="1"/>
        <end position="11"/>
    </location>
</feature>
<dbReference type="InterPro" id="IPR043851">
    <property type="entry name" value="DUF5813"/>
</dbReference>
<evidence type="ECO:0000313" key="3">
    <source>
        <dbReference type="Proteomes" id="UP000546257"/>
    </source>
</evidence>
<proteinExistence type="predicted"/>
<keyword evidence="3" id="KW-1185">Reference proteome</keyword>
<dbReference type="Proteomes" id="UP000546257">
    <property type="component" value="Unassembled WGS sequence"/>
</dbReference>
<gene>
    <name evidence="2" type="ORF">H5V44_01345</name>
</gene>
<name>A0A7J9SG59_9EURY</name>
<protein>
    <submittedName>
        <fullName evidence="2">Uncharacterized protein</fullName>
    </submittedName>
</protein>